<evidence type="ECO:0000256" key="2">
    <source>
        <dbReference type="RuleBase" id="RU000461"/>
    </source>
</evidence>
<dbReference type="OrthoDB" id="3209493at2"/>
<proteinExistence type="inferred from homology"/>
<name>A0A4R4Y0M3_9PSEU</name>
<dbReference type="PROSITE" id="PS00086">
    <property type="entry name" value="CYTOCHROME_P450"/>
    <property type="match status" value="1"/>
</dbReference>
<organism evidence="3 4">
    <name type="scientific">Saccharopolyspora elongata</name>
    <dbReference type="NCBI Taxonomy" id="2530387"/>
    <lineage>
        <taxon>Bacteria</taxon>
        <taxon>Bacillati</taxon>
        <taxon>Actinomycetota</taxon>
        <taxon>Actinomycetes</taxon>
        <taxon>Pseudonocardiales</taxon>
        <taxon>Pseudonocardiaceae</taxon>
        <taxon>Saccharopolyspora</taxon>
    </lineage>
</organism>
<keyword evidence="2" id="KW-0408">Iron</keyword>
<gene>
    <name evidence="3" type="ORF">E1288_39885</name>
</gene>
<dbReference type="RefSeq" id="WP_132493873.1">
    <property type="nucleotide sequence ID" value="NZ_SMKW01000092.1"/>
</dbReference>
<evidence type="ECO:0000313" key="4">
    <source>
        <dbReference type="Proteomes" id="UP000294947"/>
    </source>
</evidence>
<dbReference type="InterPro" id="IPR036396">
    <property type="entry name" value="Cyt_P450_sf"/>
</dbReference>
<dbReference type="InterPro" id="IPR017972">
    <property type="entry name" value="Cyt_P450_CS"/>
</dbReference>
<comment type="similarity">
    <text evidence="1 2">Belongs to the cytochrome P450 family.</text>
</comment>
<keyword evidence="4" id="KW-1185">Reference proteome</keyword>
<dbReference type="InterPro" id="IPR002397">
    <property type="entry name" value="Cyt_P450_B"/>
</dbReference>
<dbReference type="SUPFAM" id="SSF48264">
    <property type="entry name" value="Cytochrome P450"/>
    <property type="match status" value="1"/>
</dbReference>
<reference evidence="3 4" key="1">
    <citation type="submission" date="2019-03" db="EMBL/GenBank/DDBJ databases">
        <title>Draft genome sequences of novel Actinobacteria.</title>
        <authorList>
            <person name="Sahin N."/>
            <person name="Ay H."/>
            <person name="Saygin H."/>
        </authorList>
    </citation>
    <scope>NUCLEOTIDE SEQUENCE [LARGE SCALE GENOMIC DNA]</scope>
    <source>
        <strain evidence="3 4">7K502</strain>
    </source>
</reference>
<dbReference type="Gene3D" id="1.10.630.10">
    <property type="entry name" value="Cytochrome P450"/>
    <property type="match status" value="1"/>
</dbReference>
<keyword evidence="2" id="KW-0560">Oxidoreductase</keyword>
<dbReference type="PANTHER" id="PTHR46696">
    <property type="entry name" value="P450, PUTATIVE (EUROFUNG)-RELATED"/>
    <property type="match status" value="1"/>
</dbReference>
<dbReference type="Pfam" id="PF00067">
    <property type="entry name" value="p450"/>
    <property type="match status" value="1"/>
</dbReference>
<keyword evidence="2" id="KW-0349">Heme</keyword>
<evidence type="ECO:0000256" key="1">
    <source>
        <dbReference type="ARBA" id="ARBA00010617"/>
    </source>
</evidence>
<dbReference type="AlphaFoldDB" id="A0A4R4Y0M3"/>
<keyword evidence="2" id="KW-0479">Metal-binding</keyword>
<keyword evidence="2" id="KW-0503">Monooxygenase</keyword>
<dbReference type="PRINTS" id="PR00359">
    <property type="entry name" value="BP450"/>
</dbReference>
<dbReference type="Proteomes" id="UP000294947">
    <property type="component" value="Unassembled WGS sequence"/>
</dbReference>
<dbReference type="GO" id="GO:0004497">
    <property type="term" value="F:monooxygenase activity"/>
    <property type="evidence" value="ECO:0007669"/>
    <property type="project" value="UniProtKB-KW"/>
</dbReference>
<dbReference type="PANTHER" id="PTHR46696:SF6">
    <property type="entry name" value="P450, PUTATIVE (EUROFUNG)-RELATED"/>
    <property type="match status" value="1"/>
</dbReference>
<protein>
    <submittedName>
        <fullName evidence="3">Cytochrome P450</fullName>
    </submittedName>
</protein>
<accession>A0A4R4Y0M3</accession>
<dbReference type="GO" id="GO:0020037">
    <property type="term" value="F:heme binding"/>
    <property type="evidence" value="ECO:0007669"/>
    <property type="project" value="InterPro"/>
</dbReference>
<dbReference type="EMBL" id="SMKW01000092">
    <property type="protein sequence ID" value="TDD37771.1"/>
    <property type="molecule type" value="Genomic_DNA"/>
</dbReference>
<sequence>MRKDALFDYLSASADELDATLAEARRTCPVMRLRDGSVLVIDHEHVQSVARRPDLFTARAASAGASAELDTTADVIAPLFDQDPDSGHTATRRALQPHFTRRRVQEWADYIRTVTQTRLAELLPRGRCDATTDIAGYLPWPLTAGLLGIPERQRDEYRTLAQAAFSPTVAASDTAAFESFLRDQIRRARQAPDDGMISTILATPTALGRLPTTAAVLRWAVIMSGAGSLTSRDLLSSILLHLADDRHMRARVTADRSLLPTLVDEMARHQSAVWASGRTARDSTQLGDLRLEPGTTVVQCWGAAARDPARHDNPDEVRLDRRPGAHLGWGSGPHTCIGRPLALVALPAILNVVLDAIPDFQLAPGASPRRTTGRLRGIDTLPLIWPTPGH</sequence>
<evidence type="ECO:0000313" key="3">
    <source>
        <dbReference type="EMBL" id="TDD37771.1"/>
    </source>
</evidence>
<dbReference type="GO" id="GO:0005506">
    <property type="term" value="F:iron ion binding"/>
    <property type="evidence" value="ECO:0007669"/>
    <property type="project" value="InterPro"/>
</dbReference>
<dbReference type="GO" id="GO:0016705">
    <property type="term" value="F:oxidoreductase activity, acting on paired donors, with incorporation or reduction of molecular oxygen"/>
    <property type="evidence" value="ECO:0007669"/>
    <property type="project" value="InterPro"/>
</dbReference>
<dbReference type="InterPro" id="IPR001128">
    <property type="entry name" value="Cyt_P450"/>
</dbReference>
<comment type="caution">
    <text evidence="3">The sequence shown here is derived from an EMBL/GenBank/DDBJ whole genome shotgun (WGS) entry which is preliminary data.</text>
</comment>